<dbReference type="PANTHER" id="PTHR24148">
    <property type="entry name" value="ANKYRIN REPEAT DOMAIN-CONTAINING PROTEIN 39 HOMOLOG-RELATED"/>
    <property type="match status" value="1"/>
</dbReference>
<keyword evidence="4" id="KW-1185">Reference proteome</keyword>
<evidence type="ECO:0000259" key="2">
    <source>
        <dbReference type="Pfam" id="PF06985"/>
    </source>
</evidence>
<dbReference type="Pfam" id="PF06985">
    <property type="entry name" value="HET"/>
    <property type="match status" value="1"/>
</dbReference>
<name>A0AAN6YVJ6_9PEZI</name>
<dbReference type="InterPro" id="IPR052895">
    <property type="entry name" value="HetReg/Transcr_Mod"/>
</dbReference>
<protein>
    <recommendedName>
        <fullName evidence="2">Heterokaryon incompatibility domain-containing protein</fullName>
    </recommendedName>
</protein>
<dbReference type="AlphaFoldDB" id="A0AAN6YVJ6"/>
<accession>A0AAN6YVJ6</accession>
<feature type="domain" description="Heterokaryon incompatibility" evidence="2">
    <location>
        <begin position="49"/>
        <end position="244"/>
    </location>
</feature>
<dbReference type="InterPro" id="IPR010730">
    <property type="entry name" value="HET"/>
</dbReference>
<organism evidence="3 4">
    <name type="scientific">Canariomyces notabilis</name>
    <dbReference type="NCBI Taxonomy" id="2074819"/>
    <lineage>
        <taxon>Eukaryota</taxon>
        <taxon>Fungi</taxon>
        <taxon>Dikarya</taxon>
        <taxon>Ascomycota</taxon>
        <taxon>Pezizomycotina</taxon>
        <taxon>Sordariomycetes</taxon>
        <taxon>Sordariomycetidae</taxon>
        <taxon>Sordariales</taxon>
        <taxon>Chaetomiaceae</taxon>
        <taxon>Canariomyces</taxon>
    </lineage>
</organism>
<reference evidence="3" key="2">
    <citation type="submission" date="2023-05" db="EMBL/GenBank/DDBJ databases">
        <authorList>
            <consortium name="Lawrence Berkeley National Laboratory"/>
            <person name="Steindorff A."/>
            <person name="Hensen N."/>
            <person name="Bonometti L."/>
            <person name="Westerberg I."/>
            <person name="Brannstrom I.O."/>
            <person name="Guillou S."/>
            <person name="Cros-Aarteil S."/>
            <person name="Calhoun S."/>
            <person name="Haridas S."/>
            <person name="Kuo A."/>
            <person name="Mondo S."/>
            <person name="Pangilinan J."/>
            <person name="Riley R."/>
            <person name="Labutti K."/>
            <person name="Andreopoulos B."/>
            <person name="Lipzen A."/>
            <person name="Chen C."/>
            <person name="Yanf M."/>
            <person name="Daum C."/>
            <person name="Ng V."/>
            <person name="Clum A."/>
            <person name="Ohm R."/>
            <person name="Martin F."/>
            <person name="Silar P."/>
            <person name="Natvig D."/>
            <person name="Lalanne C."/>
            <person name="Gautier V."/>
            <person name="Ament-Velasquez S.L."/>
            <person name="Kruys A."/>
            <person name="Hutchinson M.I."/>
            <person name="Powell A.J."/>
            <person name="Barry K."/>
            <person name="Miller A.N."/>
            <person name="Grigoriev I.V."/>
            <person name="Debuchy R."/>
            <person name="Gladieux P."/>
            <person name="Thoren M.H."/>
            <person name="Johannesson H."/>
        </authorList>
    </citation>
    <scope>NUCLEOTIDE SEQUENCE</scope>
    <source>
        <strain evidence="3">CBS 508.74</strain>
    </source>
</reference>
<evidence type="ECO:0000313" key="3">
    <source>
        <dbReference type="EMBL" id="KAK4115357.1"/>
    </source>
</evidence>
<evidence type="ECO:0000313" key="4">
    <source>
        <dbReference type="Proteomes" id="UP001302812"/>
    </source>
</evidence>
<proteinExistence type="predicted"/>
<comment type="caution">
    <text evidence="3">The sequence shown here is derived from an EMBL/GenBank/DDBJ whole genome shotgun (WGS) entry which is preliminary data.</text>
</comment>
<sequence>MSAAGNPFVYPPLPVEADSIRILSVEPGDFYDPLVCTLTPTTFGSKPRYVALSYTWGISYPDNARLPVVPPVTPVHEGRTRTPPNASTRASLAPDNQVLPRARTVTMSHTAPVSVNGREFPIHHNLHLALLHLRSPTHPLAVWVDAVCIDQGNIEERNAQVALMSFIYMRAAKVVVWLGAKGYHESQPDLFRCMAMDWKTGQSRHLAESLSRGFEPCCSLEPDQSTFVRVAQSSYWTRLWIVQEACLPRALIFLYGSKAWSYEGLRQWETLKTANKPGLPPQMLLRSPAQHHENEGAAAAMIRLLDTRGARHTERMTLEFLVEAFSKQACTELRDRVFALLGLAIDVRPRSKHAEGDSGEGATPDGSGAVPGN</sequence>
<gene>
    <name evidence="3" type="ORF">N656DRAFT_703708</name>
</gene>
<evidence type="ECO:0000256" key="1">
    <source>
        <dbReference type="SAM" id="MobiDB-lite"/>
    </source>
</evidence>
<dbReference type="Proteomes" id="UP001302812">
    <property type="component" value="Unassembled WGS sequence"/>
</dbReference>
<dbReference type="EMBL" id="MU853335">
    <property type="protein sequence ID" value="KAK4115357.1"/>
    <property type="molecule type" value="Genomic_DNA"/>
</dbReference>
<dbReference type="PANTHER" id="PTHR24148:SF73">
    <property type="entry name" value="HET DOMAIN PROTEIN (AFU_ORTHOLOGUE AFUA_8G01020)"/>
    <property type="match status" value="1"/>
</dbReference>
<dbReference type="RefSeq" id="XP_064672927.1">
    <property type="nucleotide sequence ID" value="XM_064811115.1"/>
</dbReference>
<reference evidence="3" key="1">
    <citation type="journal article" date="2023" name="Mol. Phylogenet. Evol.">
        <title>Genome-scale phylogeny and comparative genomics of the fungal order Sordariales.</title>
        <authorList>
            <person name="Hensen N."/>
            <person name="Bonometti L."/>
            <person name="Westerberg I."/>
            <person name="Brannstrom I.O."/>
            <person name="Guillou S."/>
            <person name="Cros-Aarteil S."/>
            <person name="Calhoun S."/>
            <person name="Haridas S."/>
            <person name="Kuo A."/>
            <person name="Mondo S."/>
            <person name="Pangilinan J."/>
            <person name="Riley R."/>
            <person name="LaButti K."/>
            <person name="Andreopoulos B."/>
            <person name="Lipzen A."/>
            <person name="Chen C."/>
            <person name="Yan M."/>
            <person name="Daum C."/>
            <person name="Ng V."/>
            <person name="Clum A."/>
            <person name="Steindorff A."/>
            <person name="Ohm R.A."/>
            <person name="Martin F."/>
            <person name="Silar P."/>
            <person name="Natvig D.O."/>
            <person name="Lalanne C."/>
            <person name="Gautier V."/>
            <person name="Ament-Velasquez S.L."/>
            <person name="Kruys A."/>
            <person name="Hutchinson M.I."/>
            <person name="Powell A.J."/>
            <person name="Barry K."/>
            <person name="Miller A.N."/>
            <person name="Grigoriev I.V."/>
            <person name="Debuchy R."/>
            <person name="Gladieux P."/>
            <person name="Hiltunen Thoren M."/>
            <person name="Johannesson H."/>
        </authorList>
    </citation>
    <scope>NUCLEOTIDE SEQUENCE</scope>
    <source>
        <strain evidence="3">CBS 508.74</strain>
    </source>
</reference>
<feature type="region of interest" description="Disordered" evidence="1">
    <location>
        <begin position="351"/>
        <end position="373"/>
    </location>
</feature>
<dbReference type="GeneID" id="89935240"/>